<evidence type="ECO:0000256" key="7">
    <source>
        <dbReference type="SAM" id="Phobius"/>
    </source>
</evidence>
<dbReference type="Proteomes" id="UP000799777">
    <property type="component" value="Unassembled WGS sequence"/>
</dbReference>
<keyword evidence="7" id="KW-0812">Transmembrane</keyword>
<dbReference type="GO" id="GO:0005506">
    <property type="term" value="F:iron ion binding"/>
    <property type="evidence" value="ECO:0007669"/>
    <property type="project" value="InterPro"/>
</dbReference>
<keyword evidence="7" id="KW-0472">Membrane</keyword>
<keyword evidence="8" id="KW-0503">Monooxygenase</keyword>
<keyword evidence="6" id="KW-0349">Heme</keyword>
<organism evidence="8 9">
    <name type="scientific">Setomelanomma holmii</name>
    <dbReference type="NCBI Taxonomy" id="210430"/>
    <lineage>
        <taxon>Eukaryota</taxon>
        <taxon>Fungi</taxon>
        <taxon>Dikarya</taxon>
        <taxon>Ascomycota</taxon>
        <taxon>Pezizomycotina</taxon>
        <taxon>Dothideomycetes</taxon>
        <taxon>Pleosporomycetidae</taxon>
        <taxon>Pleosporales</taxon>
        <taxon>Pleosporineae</taxon>
        <taxon>Phaeosphaeriaceae</taxon>
        <taxon>Setomelanomma</taxon>
    </lineage>
</organism>
<dbReference type="PRINTS" id="PR00385">
    <property type="entry name" value="P450"/>
</dbReference>
<accession>A0A9P4H4I6</accession>
<evidence type="ECO:0000313" key="8">
    <source>
        <dbReference type="EMBL" id="KAF2026975.1"/>
    </source>
</evidence>
<evidence type="ECO:0000256" key="5">
    <source>
        <dbReference type="ARBA" id="ARBA00023004"/>
    </source>
</evidence>
<dbReference type="PANTHER" id="PTHR46206">
    <property type="entry name" value="CYTOCHROME P450"/>
    <property type="match status" value="1"/>
</dbReference>
<dbReference type="EMBL" id="ML978234">
    <property type="protein sequence ID" value="KAF2026975.1"/>
    <property type="molecule type" value="Genomic_DNA"/>
</dbReference>
<dbReference type="GO" id="GO:0004497">
    <property type="term" value="F:monooxygenase activity"/>
    <property type="evidence" value="ECO:0007669"/>
    <property type="project" value="UniProtKB-KW"/>
</dbReference>
<dbReference type="CDD" id="cd11041">
    <property type="entry name" value="CYP503A1-like"/>
    <property type="match status" value="1"/>
</dbReference>
<keyword evidence="7" id="KW-1133">Transmembrane helix</keyword>
<proteinExistence type="inferred from homology"/>
<dbReference type="Pfam" id="PF00067">
    <property type="entry name" value="p450"/>
    <property type="match status" value="1"/>
</dbReference>
<dbReference type="GO" id="GO:0020037">
    <property type="term" value="F:heme binding"/>
    <property type="evidence" value="ECO:0007669"/>
    <property type="project" value="InterPro"/>
</dbReference>
<dbReference type="Gene3D" id="1.10.630.10">
    <property type="entry name" value="Cytochrome P450"/>
    <property type="match status" value="1"/>
</dbReference>
<evidence type="ECO:0000256" key="6">
    <source>
        <dbReference type="PIRSR" id="PIRSR602401-1"/>
    </source>
</evidence>
<keyword evidence="9" id="KW-1185">Reference proteome</keyword>
<dbReference type="InterPro" id="IPR002401">
    <property type="entry name" value="Cyt_P450_E_grp-I"/>
</dbReference>
<dbReference type="PRINTS" id="PR00463">
    <property type="entry name" value="EP450I"/>
</dbReference>
<dbReference type="GO" id="GO:0016705">
    <property type="term" value="F:oxidoreductase activity, acting on paired donors, with incorporation or reduction of molecular oxygen"/>
    <property type="evidence" value="ECO:0007669"/>
    <property type="project" value="InterPro"/>
</dbReference>
<evidence type="ECO:0000256" key="3">
    <source>
        <dbReference type="ARBA" id="ARBA00022723"/>
    </source>
</evidence>
<comment type="similarity">
    <text evidence="2">Belongs to the cytochrome P450 family.</text>
</comment>
<dbReference type="InterPro" id="IPR001128">
    <property type="entry name" value="Cyt_P450"/>
</dbReference>
<evidence type="ECO:0000313" key="9">
    <source>
        <dbReference type="Proteomes" id="UP000799777"/>
    </source>
</evidence>
<sequence>MYTLPAAILVEALAIALLFELFTSYIRKPAAIKAPVVGHRSWLEPTFLVRLRFLTGAQDILTRAYRKHKDGMFMVRRLDADILVMSNRYLEEIRLLPYTVLSNVHAQYKNIKGNYTFADAVLKSDLHTRVLRNQLTPKLPYYVERSKEEFDYAFNDDFPQAEAAAWKEVDIQNIARTVVARMTGVVFLGHPTCRNEDWLRISVQYPMDTFQTAFTLRMFPTFMHPFLARLLPSRRRLVRHKQQAKEILTPLIEKHNVKTLAGGQDIGSLLDWMLDNATGDEADPTEMTSRQLILTLASIHTTALAITHALFDLCAHPEYLEPLRQEIEEVTKEYKDVDFLHQGLPRLEKLDSFLAESQRFHPPVLMAPQRVALKSIKLRSGMQIPQGTRVAFPAFNILMDPDVTPNPDRFDAFRAYNLRESTGRCRDFMVQSDKDHLVFGHGKQACPGRYFAAAELKIVLSRLLTEYDFRFVESKPTPRTFFLDENCYLDPAANLMLRRRVK</sequence>
<dbReference type="SUPFAM" id="SSF48264">
    <property type="entry name" value="Cytochrome P450"/>
    <property type="match status" value="1"/>
</dbReference>
<dbReference type="OrthoDB" id="1844152at2759"/>
<dbReference type="InterPro" id="IPR036396">
    <property type="entry name" value="Cyt_P450_sf"/>
</dbReference>
<comment type="cofactor">
    <cofactor evidence="1 6">
        <name>heme</name>
        <dbReference type="ChEBI" id="CHEBI:30413"/>
    </cofactor>
</comment>
<dbReference type="PANTHER" id="PTHR46206:SF9">
    <property type="entry name" value="CYTOCHROME P450"/>
    <property type="match status" value="1"/>
</dbReference>
<evidence type="ECO:0000256" key="1">
    <source>
        <dbReference type="ARBA" id="ARBA00001971"/>
    </source>
</evidence>
<evidence type="ECO:0000256" key="2">
    <source>
        <dbReference type="ARBA" id="ARBA00010617"/>
    </source>
</evidence>
<evidence type="ECO:0000256" key="4">
    <source>
        <dbReference type="ARBA" id="ARBA00023002"/>
    </source>
</evidence>
<feature type="transmembrane region" description="Helical" evidence="7">
    <location>
        <begin position="6"/>
        <end position="26"/>
    </location>
</feature>
<keyword evidence="3 6" id="KW-0479">Metal-binding</keyword>
<protein>
    <submittedName>
        <fullName evidence="8">Cytochrome P450 monooxygenase</fullName>
    </submittedName>
</protein>
<name>A0A9P4H4I6_9PLEO</name>
<gene>
    <name evidence="8" type="ORF">EK21DRAFT_73117</name>
</gene>
<reference evidence="8" key="1">
    <citation type="journal article" date="2020" name="Stud. Mycol.">
        <title>101 Dothideomycetes genomes: a test case for predicting lifestyles and emergence of pathogens.</title>
        <authorList>
            <person name="Haridas S."/>
            <person name="Albert R."/>
            <person name="Binder M."/>
            <person name="Bloem J."/>
            <person name="Labutti K."/>
            <person name="Salamov A."/>
            <person name="Andreopoulos B."/>
            <person name="Baker S."/>
            <person name="Barry K."/>
            <person name="Bills G."/>
            <person name="Bluhm B."/>
            <person name="Cannon C."/>
            <person name="Castanera R."/>
            <person name="Culley D."/>
            <person name="Daum C."/>
            <person name="Ezra D."/>
            <person name="Gonzalez J."/>
            <person name="Henrissat B."/>
            <person name="Kuo A."/>
            <person name="Liang C."/>
            <person name="Lipzen A."/>
            <person name="Lutzoni F."/>
            <person name="Magnuson J."/>
            <person name="Mondo S."/>
            <person name="Nolan M."/>
            <person name="Ohm R."/>
            <person name="Pangilinan J."/>
            <person name="Park H.-J."/>
            <person name="Ramirez L."/>
            <person name="Alfaro M."/>
            <person name="Sun H."/>
            <person name="Tritt A."/>
            <person name="Yoshinaga Y."/>
            <person name="Zwiers L.-H."/>
            <person name="Turgeon B."/>
            <person name="Goodwin S."/>
            <person name="Spatafora J."/>
            <person name="Crous P."/>
            <person name="Grigoriev I."/>
        </authorList>
    </citation>
    <scope>NUCLEOTIDE SEQUENCE</scope>
    <source>
        <strain evidence="8">CBS 110217</strain>
    </source>
</reference>
<dbReference type="AlphaFoldDB" id="A0A9P4H4I6"/>
<keyword evidence="4" id="KW-0560">Oxidoreductase</keyword>
<feature type="binding site" description="axial binding residue" evidence="6">
    <location>
        <position position="446"/>
    </location>
    <ligand>
        <name>heme</name>
        <dbReference type="ChEBI" id="CHEBI:30413"/>
    </ligand>
    <ligandPart>
        <name>Fe</name>
        <dbReference type="ChEBI" id="CHEBI:18248"/>
    </ligandPart>
</feature>
<comment type="caution">
    <text evidence="8">The sequence shown here is derived from an EMBL/GenBank/DDBJ whole genome shotgun (WGS) entry which is preliminary data.</text>
</comment>
<keyword evidence="5 6" id="KW-0408">Iron</keyword>